<evidence type="ECO:0000313" key="2">
    <source>
        <dbReference type="Proteomes" id="UP001295684"/>
    </source>
</evidence>
<sequence>MDQTLHCQKSGCPLTAYHFDPSTAQYLCYVHSEEGQGKQVTTEFKEISEDIWVVKACIRSVLVGLEEGESGAGVKKLVNKVRKRITECEERLKFRREEQKKMDYGEVRKQLCCENMLKIMVLRRGIRMIEIFPRVDHRLTAGFQEMQNNFELMSIHNKKIKERQKRNEKFKQVMVSFADPSTIRGFNCLYEAMTDKKISIEDSEDLVLDFKNQLDIEFMKSIRDFKIPDVYELELRNIPEDMSTFRDFIYTSFPDKVGRFDFDCNTSKKDCDQILDLISHVSPKVTSELYLYSCELSQYQLRRFLAATRQNQASVGLPMCKIDLDSVPDFGNSLNGSKIEEISLSFCGGPDYSDWKRHPHRFENLIQGLSQSDDFVRNLQHLNLNGCGIQQEDALQVLEQYRLSHVILIDTEE</sequence>
<dbReference type="EMBL" id="CAMPGE010011157">
    <property type="protein sequence ID" value="CAI2369996.1"/>
    <property type="molecule type" value="Genomic_DNA"/>
</dbReference>
<reference evidence="1" key="1">
    <citation type="submission" date="2023-07" db="EMBL/GenBank/DDBJ databases">
        <authorList>
            <consortium name="AG Swart"/>
            <person name="Singh M."/>
            <person name="Singh A."/>
            <person name="Seah K."/>
            <person name="Emmerich C."/>
        </authorList>
    </citation>
    <scope>NUCLEOTIDE SEQUENCE</scope>
    <source>
        <strain evidence="1">DP1</strain>
    </source>
</reference>
<name>A0AAD1UID8_EUPCR</name>
<gene>
    <name evidence="1" type="ORF">ECRASSUSDP1_LOCUS11303</name>
</gene>
<proteinExistence type="predicted"/>
<keyword evidence="2" id="KW-1185">Reference proteome</keyword>
<comment type="caution">
    <text evidence="1">The sequence shown here is derived from an EMBL/GenBank/DDBJ whole genome shotgun (WGS) entry which is preliminary data.</text>
</comment>
<accession>A0AAD1UID8</accession>
<evidence type="ECO:0000313" key="1">
    <source>
        <dbReference type="EMBL" id="CAI2369996.1"/>
    </source>
</evidence>
<organism evidence="1 2">
    <name type="scientific">Euplotes crassus</name>
    <dbReference type="NCBI Taxonomy" id="5936"/>
    <lineage>
        <taxon>Eukaryota</taxon>
        <taxon>Sar</taxon>
        <taxon>Alveolata</taxon>
        <taxon>Ciliophora</taxon>
        <taxon>Intramacronucleata</taxon>
        <taxon>Spirotrichea</taxon>
        <taxon>Hypotrichia</taxon>
        <taxon>Euplotida</taxon>
        <taxon>Euplotidae</taxon>
        <taxon>Moneuplotes</taxon>
    </lineage>
</organism>
<protein>
    <submittedName>
        <fullName evidence="1">Uncharacterized protein</fullName>
    </submittedName>
</protein>
<dbReference type="Proteomes" id="UP001295684">
    <property type="component" value="Unassembled WGS sequence"/>
</dbReference>
<dbReference type="AlphaFoldDB" id="A0AAD1UID8"/>
<dbReference type="Gene3D" id="3.80.10.10">
    <property type="entry name" value="Ribonuclease Inhibitor"/>
    <property type="match status" value="1"/>
</dbReference>
<dbReference type="InterPro" id="IPR032675">
    <property type="entry name" value="LRR_dom_sf"/>
</dbReference>
<dbReference type="SUPFAM" id="SSF52047">
    <property type="entry name" value="RNI-like"/>
    <property type="match status" value="1"/>
</dbReference>